<keyword evidence="4" id="KW-1185">Reference proteome</keyword>
<dbReference type="AlphaFoldDB" id="A0A8S1T8U2"/>
<organism evidence="3 4">
    <name type="scientific">Paramecium pentaurelia</name>
    <dbReference type="NCBI Taxonomy" id="43138"/>
    <lineage>
        <taxon>Eukaryota</taxon>
        <taxon>Sar</taxon>
        <taxon>Alveolata</taxon>
        <taxon>Ciliophora</taxon>
        <taxon>Intramacronucleata</taxon>
        <taxon>Oligohymenophorea</taxon>
        <taxon>Peniculida</taxon>
        <taxon>Parameciidae</taxon>
        <taxon>Paramecium</taxon>
    </lineage>
</organism>
<sequence>MKANLPKEFKVQIVFNNDILNELEAERPSEEMIDRYCNLFESNKIKLKASMVMEKRGRGRPPKLKSPIKEKSIEDEISNNEDDVPDDVSEDEFKEEMDLENDINLSVSSKEKKFTKRQMHMYSLGNLDGSEFLQLPSKKSKSKKDLAITEEEMISKSQKELQRKEKLQKQQEEQKQMTVDKILNEIGRKQKQRQQQEDKKTEDTHKYRSLPPDDITIKYKSNSEGTFIIMPKYMNSSLPNSQKMIVEDDKYCSNCSNLARYRIPKIQLKACSLECYKFLKQQ</sequence>
<dbReference type="OrthoDB" id="307148at2759"/>
<dbReference type="GO" id="GO:0006338">
    <property type="term" value="P:chromatin remodeling"/>
    <property type="evidence" value="ECO:0007669"/>
    <property type="project" value="InterPro"/>
</dbReference>
<dbReference type="PANTHER" id="PTHR21561:SF12">
    <property type="entry name" value="INO80 COMPLEX SUBUNIT B"/>
    <property type="match status" value="1"/>
</dbReference>
<comment type="caution">
    <text evidence="3">The sequence shown here is derived from an EMBL/GenBank/DDBJ whole genome shotgun (WGS) entry which is preliminary data.</text>
</comment>
<feature type="compositionally biased region" description="Basic and acidic residues" evidence="1">
    <location>
        <begin position="187"/>
        <end position="206"/>
    </location>
</feature>
<reference evidence="3" key="1">
    <citation type="submission" date="2021-01" db="EMBL/GenBank/DDBJ databases">
        <authorList>
            <consortium name="Genoscope - CEA"/>
            <person name="William W."/>
        </authorList>
    </citation>
    <scope>NUCLEOTIDE SEQUENCE</scope>
</reference>
<accession>A0A8S1T8U2</accession>
<dbReference type="InterPro" id="IPR029523">
    <property type="entry name" value="INO80B/Ies2"/>
</dbReference>
<name>A0A8S1T8U2_9CILI</name>
<dbReference type="Proteomes" id="UP000689195">
    <property type="component" value="Unassembled WGS sequence"/>
</dbReference>
<dbReference type="SMART" id="SM01406">
    <property type="entry name" value="PAPA-1"/>
    <property type="match status" value="1"/>
</dbReference>
<dbReference type="PANTHER" id="PTHR21561">
    <property type="entry name" value="INO80 COMPLEX SUBUNIT B"/>
    <property type="match status" value="1"/>
</dbReference>
<feature type="compositionally biased region" description="Acidic residues" evidence="1">
    <location>
        <begin position="75"/>
        <end position="93"/>
    </location>
</feature>
<evidence type="ECO:0000259" key="2">
    <source>
        <dbReference type="SMART" id="SM01406"/>
    </source>
</evidence>
<feature type="domain" description="INO80 complex subunit B-like conserved region" evidence="2">
    <location>
        <begin position="151"/>
        <end position="234"/>
    </location>
</feature>
<evidence type="ECO:0000313" key="3">
    <source>
        <dbReference type="EMBL" id="CAD8147042.1"/>
    </source>
</evidence>
<dbReference type="EMBL" id="CAJJDO010000016">
    <property type="protein sequence ID" value="CAD8147042.1"/>
    <property type="molecule type" value="Genomic_DNA"/>
</dbReference>
<protein>
    <recommendedName>
        <fullName evidence="2">INO80 complex subunit B-like conserved region domain-containing protein</fullName>
    </recommendedName>
</protein>
<evidence type="ECO:0000256" key="1">
    <source>
        <dbReference type="SAM" id="MobiDB-lite"/>
    </source>
</evidence>
<feature type="region of interest" description="Disordered" evidence="1">
    <location>
        <begin position="54"/>
        <end position="93"/>
    </location>
</feature>
<feature type="compositionally biased region" description="Basic and acidic residues" evidence="1">
    <location>
        <begin position="157"/>
        <end position="175"/>
    </location>
</feature>
<proteinExistence type="predicted"/>
<dbReference type="GO" id="GO:0031011">
    <property type="term" value="C:Ino80 complex"/>
    <property type="evidence" value="ECO:0007669"/>
    <property type="project" value="InterPro"/>
</dbReference>
<feature type="region of interest" description="Disordered" evidence="1">
    <location>
        <begin position="187"/>
        <end position="215"/>
    </location>
</feature>
<dbReference type="Pfam" id="PF04795">
    <property type="entry name" value="PAPA-1"/>
    <property type="match status" value="1"/>
</dbReference>
<feature type="region of interest" description="Disordered" evidence="1">
    <location>
        <begin position="157"/>
        <end position="176"/>
    </location>
</feature>
<gene>
    <name evidence="3" type="ORF">PPENT_87.1.T0160179</name>
</gene>
<dbReference type="InterPro" id="IPR006880">
    <property type="entry name" value="INO80B_C"/>
</dbReference>
<evidence type="ECO:0000313" key="4">
    <source>
        <dbReference type="Proteomes" id="UP000689195"/>
    </source>
</evidence>